<dbReference type="EMBL" id="CAJNNV010026314">
    <property type="protein sequence ID" value="CAE8617875.1"/>
    <property type="molecule type" value="Genomic_DNA"/>
</dbReference>
<dbReference type="SUPFAM" id="SSF47473">
    <property type="entry name" value="EF-hand"/>
    <property type="match status" value="1"/>
</dbReference>
<evidence type="ECO:0008006" key="4">
    <source>
        <dbReference type="Google" id="ProtNLM"/>
    </source>
</evidence>
<evidence type="ECO:0000313" key="3">
    <source>
        <dbReference type="Proteomes" id="UP000654075"/>
    </source>
</evidence>
<protein>
    <recommendedName>
        <fullName evidence="4">Calmodulin</fullName>
    </recommendedName>
</protein>
<feature type="non-terminal residue" evidence="1">
    <location>
        <position position="209"/>
    </location>
</feature>
<dbReference type="Proteomes" id="UP000654075">
    <property type="component" value="Unassembled WGS sequence"/>
</dbReference>
<gene>
    <name evidence="1" type="ORF">PGLA1383_LOCUS35532</name>
    <name evidence="2" type="ORF">PGLA2088_LOCUS28309</name>
</gene>
<accession>A0A813G0I7</accession>
<dbReference type="Proteomes" id="UP000626109">
    <property type="component" value="Unassembled WGS sequence"/>
</dbReference>
<reference evidence="1" key="1">
    <citation type="submission" date="2021-02" db="EMBL/GenBank/DDBJ databases">
        <authorList>
            <person name="Dougan E. K."/>
            <person name="Rhodes N."/>
            <person name="Thang M."/>
            <person name="Chan C."/>
        </authorList>
    </citation>
    <scope>NUCLEOTIDE SEQUENCE</scope>
</reference>
<comment type="caution">
    <text evidence="1">The sequence shown here is derived from an EMBL/GenBank/DDBJ whole genome shotgun (WGS) entry which is preliminary data.</text>
</comment>
<sequence>EDDERFLSAFLGWLLPSALGDRSRHHRPEGSKGPRCHRWDEFWSRFRSDGTMGWSEFELFVRWEPKLFMNARRLFDLMDDTGSGFVTTRALLEVRRQYDRMPDYKHSSLQDLRKLLTFRFGNLARSWRTIFDPDCTGRCGRMNFAKACKEAGFNGDLKKSWLELGGGSQLRPITLRDLDREADDLLLLFSRALRENHDSVREGWFAFMK</sequence>
<keyword evidence="3" id="KW-1185">Reference proteome</keyword>
<organism evidence="1 3">
    <name type="scientific">Polarella glacialis</name>
    <name type="common">Dinoflagellate</name>
    <dbReference type="NCBI Taxonomy" id="89957"/>
    <lineage>
        <taxon>Eukaryota</taxon>
        <taxon>Sar</taxon>
        <taxon>Alveolata</taxon>
        <taxon>Dinophyceae</taxon>
        <taxon>Suessiales</taxon>
        <taxon>Suessiaceae</taxon>
        <taxon>Polarella</taxon>
    </lineage>
</organism>
<name>A0A813G0I7_POLGL</name>
<dbReference type="EMBL" id="CAJNNW010027819">
    <property type="protein sequence ID" value="CAE8693245.1"/>
    <property type="molecule type" value="Genomic_DNA"/>
</dbReference>
<evidence type="ECO:0000313" key="1">
    <source>
        <dbReference type="EMBL" id="CAE8617875.1"/>
    </source>
</evidence>
<feature type="non-terminal residue" evidence="1">
    <location>
        <position position="1"/>
    </location>
</feature>
<dbReference type="AlphaFoldDB" id="A0A813G0I7"/>
<proteinExistence type="predicted"/>
<dbReference type="InterPro" id="IPR011992">
    <property type="entry name" value="EF-hand-dom_pair"/>
</dbReference>
<evidence type="ECO:0000313" key="2">
    <source>
        <dbReference type="EMBL" id="CAE8693245.1"/>
    </source>
</evidence>